<dbReference type="OrthoDB" id="7477016at2"/>
<dbReference type="AlphaFoldDB" id="A0A1H3GGJ1"/>
<dbReference type="RefSeq" id="WP_089879531.1">
    <property type="nucleotide sequence ID" value="NZ_FNPF01000002.1"/>
</dbReference>
<proteinExistence type="predicted"/>
<evidence type="ECO:0000313" key="3">
    <source>
        <dbReference type="Proteomes" id="UP000199286"/>
    </source>
</evidence>
<accession>A0A1H3GGJ1</accession>
<reference evidence="2 3" key="1">
    <citation type="submission" date="2016-10" db="EMBL/GenBank/DDBJ databases">
        <authorList>
            <person name="de Groot N.N."/>
        </authorList>
    </citation>
    <scope>NUCLEOTIDE SEQUENCE [LARGE SCALE GENOMIC DNA]</scope>
    <source>
        <strain evidence="2 3">DSM 26880</strain>
    </source>
</reference>
<protein>
    <submittedName>
        <fullName evidence="2">Ribbon-helix-helix domain-containing protein</fullName>
    </submittedName>
</protein>
<dbReference type="Gene3D" id="1.10.3990.20">
    <property type="entry name" value="protein bp1543"/>
    <property type="match status" value="1"/>
</dbReference>
<organism evidence="2 3">
    <name type="scientific">Citreimonas salinaria</name>
    <dbReference type="NCBI Taxonomy" id="321339"/>
    <lineage>
        <taxon>Bacteria</taxon>
        <taxon>Pseudomonadati</taxon>
        <taxon>Pseudomonadota</taxon>
        <taxon>Alphaproteobacteria</taxon>
        <taxon>Rhodobacterales</taxon>
        <taxon>Roseobacteraceae</taxon>
        <taxon>Citreimonas</taxon>
    </lineage>
</organism>
<dbReference type="Proteomes" id="UP000199286">
    <property type="component" value="Unassembled WGS sequence"/>
</dbReference>
<feature type="domain" description="Ribbon-helix-helix" evidence="1">
    <location>
        <begin position="5"/>
        <end position="68"/>
    </location>
</feature>
<sequence length="87" mass="9540">MSGPPVKHSLTLRGHRTSVSLEDEFWAEFRAIARAEAKPIEALAAEIDAAREPGTGLASAMRVFVLRRLKARLDTAERDARETGPRG</sequence>
<name>A0A1H3GGJ1_9RHOB</name>
<evidence type="ECO:0000313" key="2">
    <source>
        <dbReference type="EMBL" id="SDY01758.1"/>
    </source>
</evidence>
<dbReference type="Pfam" id="PF13467">
    <property type="entry name" value="RHH_4"/>
    <property type="match status" value="1"/>
</dbReference>
<dbReference type="STRING" id="321339.SAMN05444340_102309"/>
<gene>
    <name evidence="2" type="ORF">SAMN05444340_102309</name>
</gene>
<dbReference type="EMBL" id="FNPF01000002">
    <property type="protein sequence ID" value="SDY01758.1"/>
    <property type="molecule type" value="Genomic_DNA"/>
</dbReference>
<keyword evidence="3" id="KW-1185">Reference proteome</keyword>
<evidence type="ECO:0000259" key="1">
    <source>
        <dbReference type="Pfam" id="PF13467"/>
    </source>
</evidence>
<dbReference type="InterPro" id="IPR027373">
    <property type="entry name" value="RHH_dom"/>
</dbReference>
<dbReference type="InterPro" id="IPR038268">
    <property type="entry name" value="RHH_sf"/>
</dbReference>